<reference evidence="2" key="1">
    <citation type="submission" date="2021-02" db="EMBL/GenBank/DDBJ databases">
        <authorList>
            <person name="Nowell W R."/>
        </authorList>
    </citation>
    <scope>NUCLEOTIDE SEQUENCE</scope>
</reference>
<dbReference type="InterPro" id="IPR001584">
    <property type="entry name" value="Integrase_cat-core"/>
</dbReference>
<dbReference type="SUPFAM" id="SSF53098">
    <property type="entry name" value="Ribonuclease H-like"/>
    <property type="match status" value="1"/>
</dbReference>
<name>A0A8S2WAM5_9BILA</name>
<dbReference type="PROSITE" id="PS50994">
    <property type="entry name" value="INTEGRASE"/>
    <property type="match status" value="1"/>
</dbReference>
<dbReference type="Pfam" id="PF00665">
    <property type="entry name" value="rve"/>
    <property type="match status" value="1"/>
</dbReference>
<dbReference type="AlphaFoldDB" id="A0A8S2WAM5"/>
<evidence type="ECO:0000313" key="3">
    <source>
        <dbReference type="Proteomes" id="UP000681722"/>
    </source>
</evidence>
<organism evidence="2 3">
    <name type="scientific">Didymodactylos carnosus</name>
    <dbReference type="NCBI Taxonomy" id="1234261"/>
    <lineage>
        <taxon>Eukaryota</taxon>
        <taxon>Metazoa</taxon>
        <taxon>Spiralia</taxon>
        <taxon>Gnathifera</taxon>
        <taxon>Rotifera</taxon>
        <taxon>Eurotatoria</taxon>
        <taxon>Bdelloidea</taxon>
        <taxon>Philodinida</taxon>
        <taxon>Philodinidae</taxon>
        <taxon>Didymodactylos</taxon>
    </lineage>
</organism>
<dbReference type="PANTHER" id="PTHR37984">
    <property type="entry name" value="PROTEIN CBG26694"/>
    <property type="match status" value="1"/>
</dbReference>
<comment type="caution">
    <text evidence="2">The sequence shown here is derived from an EMBL/GenBank/DDBJ whole genome shotgun (WGS) entry which is preliminary data.</text>
</comment>
<feature type="domain" description="Integrase catalytic" evidence="1">
    <location>
        <begin position="1"/>
        <end position="154"/>
    </location>
</feature>
<dbReference type="Proteomes" id="UP000681722">
    <property type="component" value="Unassembled WGS sequence"/>
</dbReference>
<gene>
    <name evidence="2" type="ORF">SRO942_LOCUS41776</name>
</gene>
<dbReference type="OrthoDB" id="413122at2759"/>
<dbReference type="InterPro" id="IPR036397">
    <property type="entry name" value="RNaseH_sf"/>
</dbReference>
<dbReference type="Gene3D" id="3.30.420.10">
    <property type="entry name" value="Ribonuclease H-like superfamily/Ribonuclease H"/>
    <property type="match status" value="1"/>
</dbReference>
<dbReference type="EMBL" id="CAJOBC010096739">
    <property type="protein sequence ID" value="CAF4442340.1"/>
    <property type="molecule type" value="Genomic_DNA"/>
</dbReference>
<evidence type="ECO:0000259" key="1">
    <source>
        <dbReference type="PROSITE" id="PS50994"/>
    </source>
</evidence>
<proteinExistence type="predicted"/>
<protein>
    <recommendedName>
        <fullName evidence="1">Integrase catalytic domain-containing protein</fullName>
    </recommendedName>
</protein>
<dbReference type="InterPro" id="IPR050951">
    <property type="entry name" value="Retrovirus_Pol_polyprotein"/>
</dbReference>
<dbReference type="GO" id="GO:0003676">
    <property type="term" value="F:nucleic acid binding"/>
    <property type="evidence" value="ECO:0007669"/>
    <property type="project" value="InterPro"/>
</dbReference>
<accession>A0A8S2WAM5</accession>
<dbReference type="GO" id="GO:0015074">
    <property type="term" value="P:DNA integration"/>
    <property type="evidence" value="ECO:0007669"/>
    <property type="project" value="InterPro"/>
</dbReference>
<evidence type="ECO:0000313" key="2">
    <source>
        <dbReference type="EMBL" id="CAF4442340.1"/>
    </source>
</evidence>
<dbReference type="InterPro" id="IPR012337">
    <property type="entry name" value="RNaseH-like_sf"/>
</dbReference>
<sequence length="483" mass="52553">MVDMRTRPDVVSNDVVYQWILNCIDHFSKFSWAYPLQNKSAAEVAKCLRGLFYVFGPPRLLHSDNGRELVADVIQELKALFPGMCFVRGRPRHPQSQGCVERGNGVLTGALGKWLTTTNSLHWSEGLAPVVYGINTRVASATKCTPHEVMFGQKPRCNQELWKIVQENDIVDEEQLPTPVDGFSDDTVLDGGLVDPDGTTNSTIFIDTETAPDDANIPSLLDVSSTSICSALILNPLSVAIVSSLNDNLISFDSPKSPTKVVSQRPLPSSPVITLDKPTVIASSDETGLGSNCCANILDELDALLSSAAPVIAASQSPPLVDTQTFTGSSSVSSIVDIPSSSNTLSPSVQSPRHELIRRQATDNYLATANKKRKLYDQHLQNLAETLNVGDCVGINIHDVDRTNADPKLLPCLIFLKEKNGDDVAFQLACQFGKLVSAFTVESLVPLKHVCPSELKAVDIAELKNITLIEACKLFVEFLRIKR</sequence>
<dbReference type="PANTHER" id="PTHR37984:SF5">
    <property type="entry name" value="PROTEIN NYNRIN-LIKE"/>
    <property type="match status" value="1"/>
</dbReference>